<gene>
    <name evidence="1" type="ORF">F2Q69_00024140</name>
</gene>
<evidence type="ECO:0000313" key="2">
    <source>
        <dbReference type="Proteomes" id="UP000712600"/>
    </source>
</evidence>
<accession>A0A8S9Q2K3</accession>
<proteinExistence type="predicted"/>
<reference evidence="1" key="1">
    <citation type="submission" date="2019-12" db="EMBL/GenBank/DDBJ databases">
        <title>Genome sequencing and annotation of Brassica cretica.</title>
        <authorList>
            <person name="Studholme D.J."/>
            <person name="Sarris P."/>
        </authorList>
    </citation>
    <scope>NUCLEOTIDE SEQUENCE</scope>
    <source>
        <strain evidence="1">PFS-109/04</strain>
        <tissue evidence="1">Leaf</tissue>
    </source>
</reference>
<evidence type="ECO:0000313" key="1">
    <source>
        <dbReference type="EMBL" id="KAF3535590.1"/>
    </source>
</evidence>
<name>A0A8S9Q2K3_BRACR</name>
<dbReference type="Proteomes" id="UP000712600">
    <property type="component" value="Unassembled WGS sequence"/>
</dbReference>
<dbReference type="AlphaFoldDB" id="A0A8S9Q2K3"/>
<sequence length="94" mass="10522">MSIVDEVGDEVIDDGCISRYYIRHAEWWVTMWMQDAEMKNDKHVVYALTKSLTQVVLRAKKGKYGVASVCNRGGGASALVLEFMSEKTIGYSAL</sequence>
<comment type="caution">
    <text evidence="1">The sequence shown here is derived from an EMBL/GenBank/DDBJ whole genome shotgun (WGS) entry which is preliminary data.</text>
</comment>
<organism evidence="1 2">
    <name type="scientific">Brassica cretica</name>
    <name type="common">Mustard</name>
    <dbReference type="NCBI Taxonomy" id="69181"/>
    <lineage>
        <taxon>Eukaryota</taxon>
        <taxon>Viridiplantae</taxon>
        <taxon>Streptophyta</taxon>
        <taxon>Embryophyta</taxon>
        <taxon>Tracheophyta</taxon>
        <taxon>Spermatophyta</taxon>
        <taxon>Magnoliopsida</taxon>
        <taxon>eudicotyledons</taxon>
        <taxon>Gunneridae</taxon>
        <taxon>Pentapetalae</taxon>
        <taxon>rosids</taxon>
        <taxon>malvids</taxon>
        <taxon>Brassicales</taxon>
        <taxon>Brassicaceae</taxon>
        <taxon>Brassiceae</taxon>
        <taxon>Brassica</taxon>
    </lineage>
</organism>
<dbReference type="EMBL" id="QGKX02001290">
    <property type="protein sequence ID" value="KAF3535590.1"/>
    <property type="molecule type" value="Genomic_DNA"/>
</dbReference>
<protein>
    <submittedName>
        <fullName evidence="1">Uncharacterized protein</fullName>
    </submittedName>
</protein>